<dbReference type="FunFam" id="2.30.42.10:FF:000063">
    <property type="entry name" value="Peptidase, S41 family"/>
    <property type="match status" value="1"/>
</dbReference>
<proteinExistence type="inferred from homology"/>
<dbReference type="PROSITE" id="PS50106">
    <property type="entry name" value="PDZ"/>
    <property type="match status" value="1"/>
</dbReference>
<dbReference type="AlphaFoldDB" id="A0A0G1B9S9"/>
<dbReference type="InterPro" id="IPR004447">
    <property type="entry name" value="Peptidase_S41A"/>
</dbReference>
<dbReference type="GO" id="GO:0004175">
    <property type="term" value="F:endopeptidase activity"/>
    <property type="evidence" value="ECO:0007669"/>
    <property type="project" value="TreeGrafter"/>
</dbReference>
<dbReference type="SUPFAM" id="SSF50156">
    <property type="entry name" value="PDZ domain-like"/>
    <property type="match status" value="1"/>
</dbReference>
<dbReference type="SUPFAM" id="SSF52096">
    <property type="entry name" value="ClpP/crotonase"/>
    <property type="match status" value="1"/>
</dbReference>
<dbReference type="PANTHER" id="PTHR32060">
    <property type="entry name" value="TAIL-SPECIFIC PROTEASE"/>
    <property type="match status" value="1"/>
</dbReference>
<dbReference type="GO" id="GO:0006508">
    <property type="term" value="P:proteolysis"/>
    <property type="evidence" value="ECO:0007669"/>
    <property type="project" value="UniProtKB-KW"/>
</dbReference>
<dbReference type="Gene3D" id="3.90.226.10">
    <property type="entry name" value="2-enoyl-CoA Hydratase, Chain A, domain 1"/>
    <property type="match status" value="1"/>
</dbReference>
<name>A0A0G1B9S9_9BACT</name>
<keyword evidence="4 5" id="KW-0720">Serine protease</keyword>
<comment type="similarity">
    <text evidence="1 5">Belongs to the peptidase S41A family.</text>
</comment>
<evidence type="ECO:0000256" key="5">
    <source>
        <dbReference type="RuleBase" id="RU004404"/>
    </source>
</evidence>
<evidence type="ECO:0000256" key="4">
    <source>
        <dbReference type="ARBA" id="ARBA00022825"/>
    </source>
</evidence>
<keyword evidence="3 5" id="KW-0378">Hydrolase</keyword>
<comment type="caution">
    <text evidence="8">The sequence shown here is derived from an EMBL/GenBank/DDBJ whole genome shotgun (WGS) entry which is preliminary data.</text>
</comment>
<dbReference type="Pfam" id="PF22694">
    <property type="entry name" value="CtpB_N-like"/>
    <property type="match status" value="1"/>
</dbReference>
<sequence>MDMHTQDEQHTSWAKRLGKVLVILAVFGIGMFAGSYYGVKQYVSGDNGQVEISKILDLYGKTRSEEVSFDQFWDVWNTIKEKHVDQPVNDVDLFYGAVSGLVSGLDDPYSTYFPPAEAQEFARDLAGEFEGIGAEIGVEDGQLTIIAPLPQSPAEKAGLKAGDNIFAIDGKETFDMTLEQAVLNIRGEKGTTVVLTVSQNGLSTIKDVSVVRDTITVPTVNWVMKEQHIAYLRLNYFNETTWPEFDKAVSALLDAGAKGIVFDLRSNPGGFLQTSIDVASEWVESGVIVRERFADNETNEHTSRGKHRLVGIPTVVLVDGGTASGSEIVAGAIQDYGIGTIMGQQTYGKGSVQDFQVLQDGSALKLTIAKWFTPQDRAIDGEGITPDVIIEELFTVDEETEVVTDNGLAQAIDLLTK</sequence>
<dbReference type="Pfam" id="PF03572">
    <property type="entry name" value="Peptidase_S41"/>
    <property type="match status" value="1"/>
</dbReference>
<feature type="domain" description="PDZ" evidence="7">
    <location>
        <begin position="118"/>
        <end position="200"/>
    </location>
</feature>
<dbReference type="InterPro" id="IPR036034">
    <property type="entry name" value="PDZ_sf"/>
</dbReference>
<dbReference type="Proteomes" id="UP000033867">
    <property type="component" value="Unassembled WGS sequence"/>
</dbReference>
<dbReference type="PANTHER" id="PTHR32060:SF30">
    <property type="entry name" value="CARBOXY-TERMINAL PROCESSING PROTEASE CTPA"/>
    <property type="match status" value="1"/>
</dbReference>
<dbReference type="CDD" id="cd07560">
    <property type="entry name" value="Peptidase_S41_CPP"/>
    <property type="match status" value="1"/>
</dbReference>
<dbReference type="GO" id="GO:0008236">
    <property type="term" value="F:serine-type peptidase activity"/>
    <property type="evidence" value="ECO:0007669"/>
    <property type="project" value="UniProtKB-KW"/>
</dbReference>
<evidence type="ECO:0000313" key="8">
    <source>
        <dbReference type="EMBL" id="KKS70052.1"/>
    </source>
</evidence>
<evidence type="ECO:0000256" key="3">
    <source>
        <dbReference type="ARBA" id="ARBA00022801"/>
    </source>
</evidence>
<dbReference type="Pfam" id="PF00595">
    <property type="entry name" value="PDZ"/>
    <property type="match status" value="1"/>
</dbReference>
<dbReference type="Gene3D" id="3.30.750.44">
    <property type="match status" value="1"/>
</dbReference>
<evidence type="ECO:0000313" key="9">
    <source>
        <dbReference type="Proteomes" id="UP000033867"/>
    </source>
</evidence>
<keyword evidence="6" id="KW-0472">Membrane</keyword>
<feature type="transmembrane region" description="Helical" evidence="6">
    <location>
        <begin position="20"/>
        <end position="39"/>
    </location>
</feature>
<evidence type="ECO:0000259" key="7">
    <source>
        <dbReference type="PROSITE" id="PS50106"/>
    </source>
</evidence>
<dbReference type="GO" id="GO:0007165">
    <property type="term" value="P:signal transduction"/>
    <property type="evidence" value="ECO:0007669"/>
    <property type="project" value="TreeGrafter"/>
</dbReference>
<organism evidence="8 9">
    <name type="scientific">Candidatus Magasanikbacteria bacterium GW2011_GWE2_42_7</name>
    <dbReference type="NCBI Taxonomy" id="1619052"/>
    <lineage>
        <taxon>Bacteria</taxon>
        <taxon>Candidatus Magasanikiibacteriota</taxon>
    </lineage>
</organism>
<dbReference type="InterPro" id="IPR055210">
    <property type="entry name" value="CtpA/B_N"/>
</dbReference>
<dbReference type="InterPro" id="IPR001478">
    <property type="entry name" value="PDZ"/>
</dbReference>
<dbReference type="InterPro" id="IPR029045">
    <property type="entry name" value="ClpP/crotonase-like_dom_sf"/>
</dbReference>
<keyword evidence="2 5" id="KW-0645">Protease</keyword>
<evidence type="ECO:0000256" key="1">
    <source>
        <dbReference type="ARBA" id="ARBA00009179"/>
    </source>
</evidence>
<dbReference type="NCBIfam" id="TIGR00225">
    <property type="entry name" value="prc"/>
    <property type="match status" value="1"/>
</dbReference>
<dbReference type="InterPro" id="IPR005151">
    <property type="entry name" value="Tail-specific_protease"/>
</dbReference>
<keyword evidence="6" id="KW-0812">Transmembrane</keyword>
<gene>
    <name evidence="8" type="ORF">UV42_C0070G0008</name>
</gene>
<evidence type="ECO:0000256" key="6">
    <source>
        <dbReference type="SAM" id="Phobius"/>
    </source>
</evidence>
<reference evidence="8 9" key="1">
    <citation type="journal article" date="2015" name="Nature">
        <title>rRNA introns, odd ribosomes, and small enigmatic genomes across a large radiation of phyla.</title>
        <authorList>
            <person name="Brown C.T."/>
            <person name="Hug L.A."/>
            <person name="Thomas B.C."/>
            <person name="Sharon I."/>
            <person name="Castelle C.J."/>
            <person name="Singh A."/>
            <person name="Wilkins M.J."/>
            <person name="Williams K.H."/>
            <person name="Banfield J.F."/>
        </authorList>
    </citation>
    <scope>NUCLEOTIDE SEQUENCE [LARGE SCALE GENOMIC DNA]</scope>
</reference>
<evidence type="ECO:0000256" key="2">
    <source>
        <dbReference type="ARBA" id="ARBA00022670"/>
    </source>
</evidence>
<dbReference type="EMBL" id="LCEK01000070">
    <property type="protein sequence ID" value="KKS70052.1"/>
    <property type="molecule type" value="Genomic_DNA"/>
</dbReference>
<accession>A0A0G1B9S9</accession>
<dbReference type="CDD" id="cd06782">
    <property type="entry name" value="cpPDZ_CPP-like"/>
    <property type="match status" value="1"/>
</dbReference>
<dbReference type="SMART" id="SM00245">
    <property type="entry name" value="TSPc"/>
    <property type="match status" value="1"/>
</dbReference>
<keyword evidence="6" id="KW-1133">Transmembrane helix</keyword>
<dbReference type="Gene3D" id="2.30.42.10">
    <property type="match status" value="1"/>
</dbReference>
<protein>
    <submittedName>
        <fullName evidence="8">Carboxyl-terminal protease</fullName>
    </submittedName>
</protein>
<dbReference type="GO" id="GO:0030288">
    <property type="term" value="C:outer membrane-bounded periplasmic space"/>
    <property type="evidence" value="ECO:0007669"/>
    <property type="project" value="TreeGrafter"/>
</dbReference>
<dbReference type="SMART" id="SM00228">
    <property type="entry name" value="PDZ"/>
    <property type="match status" value="1"/>
</dbReference>